<dbReference type="EMBL" id="JACEFO010001625">
    <property type="protein sequence ID" value="KAF8729213.1"/>
    <property type="molecule type" value="Genomic_DNA"/>
</dbReference>
<dbReference type="Proteomes" id="UP000636709">
    <property type="component" value="Unassembled WGS sequence"/>
</dbReference>
<organism evidence="1 2">
    <name type="scientific">Digitaria exilis</name>
    <dbReference type="NCBI Taxonomy" id="1010633"/>
    <lineage>
        <taxon>Eukaryota</taxon>
        <taxon>Viridiplantae</taxon>
        <taxon>Streptophyta</taxon>
        <taxon>Embryophyta</taxon>
        <taxon>Tracheophyta</taxon>
        <taxon>Spermatophyta</taxon>
        <taxon>Magnoliopsida</taxon>
        <taxon>Liliopsida</taxon>
        <taxon>Poales</taxon>
        <taxon>Poaceae</taxon>
        <taxon>PACMAD clade</taxon>
        <taxon>Panicoideae</taxon>
        <taxon>Panicodae</taxon>
        <taxon>Paniceae</taxon>
        <taxon>Anthephorinae</taxon>
        <taxon>Digitaria</taxon>
    </lineage>
</organism>
<evidence type="ECO:0000313" key="2">
    <source>
        <dbReference type="Proteomes" id="UP000636709"/>
    </source>
</evidence>
<protein>
    <submittedName>
        <fullName evidence="1">Uncharacterized protein</fullName>
    </submittedName>
</protein>
<sequence>MTTAWACSPPIRQPPLLLTSMGWQQRQSILLQRGPRPRCASSPTLFRTSRPAVGTTAICCSRWRMFAST</sequence>
<proteinExistence type="predicted"/>
<name>A0A835F6H6_9POAL</name>
<reference evidence="1" key="1">
    <citation type="submission" date="2020-07" db="EMBL/GenBank/DDBJ databases">
        <title>Genome sequence and genetic diversity analysis of an under-domesticated orphan crop, white fonio (Digitaria exilis).</title>
        <authorList>
            <person name="Bennetzen J.L."/>
            <person name="Chen S."/>
            <person name="Ma X."/>
            <person name="Wang X."/>
            <person name="Yssel A.E.J."/>
            <person name="Chaluvadi S.R."/>
            <person name="Johnson M."/>
            <person name="Gangashetty P."/>
            <person name="Hamidou F."/>
            <person name="Sanogo M.D."/>
            <person name="Zwaenepoel A."/>
            <person name="Wallace J."/>
            <person name="Van De Peer Y."/>
            <person name="Van Deynze A."/>
        </authorList>
    </citation>
    <scope>NUCLEOTIDE SEQUENCE</scope>
    <source>
        <tissue evidence="1">Leaves</tissue>
    </source>
</reference>
<comment type="caution">
    <text evidence="1">The sequence shown here is derived from an EMBL/GenBank/DDBJ whole genome shotgun (WGS) entry which is preliminary data.</text>
</comment>
<gene>
    <name evidence="1" type="ORF">HU200_017797</name>
</gene>
<dbReference type="AlphaFoldDB" id="A0A835F6H6"/>
<keyword evidence="2" id="KW-1185">Reference proteome</keyword>
<accession>A0A835F6H6</accession>
<evidence type="ECO:0000313" key="1">
    <source>
        <dbReference type="EMBL" id="KAF8729213.1"/>
    </source>
</evidence>